<keyword evidence="1" id="KW-0433">Leucine-rich repeat</keyword>
<evidence type="ECO:0000313" key="7">
    <source>
        <dbReference type="EMBL" id="CAL1156164.1"/>
    </source>
</evidence>
<dbReference type="FunFam" id="3.80.10.10:FF:000770">
    <property type="entry name" value="Uncharacterized protein"/>
    <property type="match status" value="1"/>
</dbReference>
<feature type="transmembrane region" description="Helical" evidence="5">
    <location>
        <begin position="777"/>
        <end position="799"/>
    </location>
</feature>
<keyword evidence="5" id="KW-0472">Membrane</keyword>
<keyword evidence="8" id="KW-1185">Reference proteome</keyword>
<evidence type="ECO:0000313" key="6">
    <source>
        <dbReference type="EMBL" id="CAI4002789.1"/>
    </source>
</evidence>
<keyword evidence="3" id="KW-0677">Repeat</keyword>
<dbReference type="PANTHER" id="PTHR24373">
    <property type="entry name" value="SLIT RELATED LEUCINE-RICH REPEAT NEURONAL PROTEIN"/>
    <property type="match status" value="1"/>
</dbReference>
<dbReference type="PANTHER" id="PTHR24373:SF370">
    <property type="entry name" value="FISH-LIPS, ISOFORM E"/>
    <property type="match status" value="1"/>
</dbReference>
<feature type="transmembrane region" description="Helical" evidence="5">
    <location>
        <begin position="722"/>
        <end position="747"/>
    </location>
</feature>
<feature type="transmembrane region" description="Helical" evidence="5">
    <location>
        <begin position="824"/>
        <end position="844"/>
    </location>
</feature>
<dbReference type="EMBL" id="CAMXCT020003158">
    <property type="protein sequence ID" value="CAL1156164.1"/>
    <property type="molecule type" value="Genomic_DNA"/>
</dbReference>
<evidence type="ECO:0000256" key="5">
    <source>
        <dbReference type="SAM" id="Phobius"/>
    </source>
</evidence>
<dbReference type="InterPro" id="IPR001611">
    <property type="entry name" value="Leu-rich_rpt"/>
</dbReference>
<evidence type="ECO:0000313" key="8">
    <source>
        <dbReference type="Proteomes" id="UP001152797"/>
    </source>
</evidence>
<dbReference type="SMART" id="SM00364">
    <property type="entry name" value="LRR_BAC"/>
    <property type="match status" value="8"/>
</dbReference>
<dbReference type="Pfam" id="PF13855">
    <property type="entry name" value="LRR_8"/>
    <property type="match status" value="4"/>
</dbReference>
<sequence>EAVFKFVACLRQHAALRNVADGAYWVCAYANNQHKLEEEICANPRSTSFYRAMQLSIGVVLILDEKATPFTRIWCCFEESIAVEERNAGMPLLLDVAATDSANEAHVLTDGLAAAEACRMPLLGFLAKSVREAAFPTPLVQKGLEVDIARADASHASDKTAILNSIRLPRARTKVLSDPAPLDDPNYTAVNQALAAHFALASWFGSVARKRDSFDSSKLLSALAADSFRRVVQLSFTGCCGFTDAELNQLLRHLPRQLLMLRLDMGFSGVQCWAFPEVEEMEMPPLQELSLRFTGSHLANASGLGQMLGAKPMSQSLVELGSWEHLTKLKLEELVLQLNSCKAVTDEARQSLYDCVQRLKRRQRGLELRLRIEGVAERSWPWVPCQRPAVKDLELAGGKSVDKLENFGSETLPFPCSYGGCDIFHSNLSGFCPKHRMWRHCWKSARVWQTAWCWTELSLLCAIQAAAEIEHRATLVAILLSLYPVFCLSLEESVGIPWAVTCALLLVAVICSLVTTSVRFDNMRVQILKQSVATEASYSQVLQLPDSGNMLRVPTMAGCSYPDSSVLHQRSTGLRAMKLVLPNATVKIKLLTHLSNEEQQSPETVLDALRCELVCEDMLGVQEAFKGLEDRIQSEDLASLQIAAVQDTFAEMSGHKCCQVILQMENHFASVFLMDAFLTRMDNELSSVTKLAAQFGLLDDMKSKWETSLRLWNSVSDVRRPLVLAGTIFLQVLALAMSMFMALQYFLRYAHRIRPQLPDLVLDGLLLDRGEESGETILEAIFLALPYLVLVAVFLQQLLCRKQSRNRPQPTKILYERYFGLRGAYYPVKVAILQGLTVMVQAFGKISLSGGLVTFAQEEQDATAIFWLSVGFWAFFALLCWNSLYPAFLLMFPDTAWARIGAAFTDAALDLGYILTYVGMVLVAMLRLRTASEGWGNFGEDLMLQFSNRISPVFAFPTDLLGYCAVYFNLAHASCIAHILQHTNWSLPVRPRGERQKSRCLPRLFGCSLSIGLLSLLIKLLVTQEVFPTTHGRDFTCFPCYCVKDVGSAGQQISSCTLAVVLRQTQVNLAAKNITAVDPKAFSKLGHVQRLSLANNSLIHLPPGVFEGLSSLEQLDLTRVKLETLHEDSLWGLKQLKLLAMSENRLTELSAAMLRHLPLLEQLLLGGKEPEDGFGPNIVTGNRITELGAIFGHNEQLQVIDFSQNQLQKIDPTTFAGLKKLRWLSLGLNKLTSIPAGTLQGLAELQQLNLEYNKLTTIPAGTFQGLGQLQTLYLCGNYLTTIPAGTFQGLEQLQKLDLHDNKLTTVPAEIFRGLEQLQELYLEYNELTTIPAGAFQGLGELRELDLNVNKLTTIPAGTFQGLGQLQTLRLYGNKLTTIPAGTVQGLVNCRNSTWGTTS</sequence>
<feature type="transmembrane region" description="Helical" evidence="5">
    <location>
        <begin position="496"/>
        <end position="520"/>
    </location>
</feature>
<keyword evidence="5" id="KW-0812">Transmembrane</keyword>
<dbReference type="FunFam" id="3.80.10.10:FF:000732">
    <property type="entry name" value="GD11101"/>
    <property type="match status" value="1"/>
</dbReference>
<feature type="transmembrane region" description="Helical" evidence="5">
    <location>
        <begin position="864"/>
        <end position="890"/>
    </location>
</feature>
<dbReference type="InterPro" id="IPR050328">
    <property type="entry name" value="Dev_Immune_Receptor"/>
</dbReference>
<name>A0A9P1D3T1_9DINO</name>
<evidence type="ECO:0000256" key="2">
    <source>
        <dbReference type="ARBA" id="ARBA00022729"/>
    </source>
</evidence>
<protein>
    <submittedName>
        <fullName evidence="6">Uncharacterized protein</fullName>
    </submittedName>
</protein>
<feature type="non-terminal residue" evidence="6">
    <location>
        <position position="1398"/>
    </location>
</feature>
<dbReference type="InterPro" id="IPR003591">
    <property type="entry name" value="Leu-rich_rpt_typical-subtyp"/>
</dbReference>
<dbReference type="EMBL" id="CAMXCT030003158">
    <property type="protein sequence ID" value="CAL4790101.1"/>
    <property type="molecule type" value="Genomic_DNA"/>
</dbReference>
<dbReference type="Gene3D" id="3.80.10.10">
    <property type="entry name" value="Ribonuclease Inhibitor"/>
    <property type="match status" value="2"/>
</dbReference>
<keyword evidence="5" id="KW-1133">Transmembrane helix</keyword>
<dbReference type="SMART" id="SM00369">
    <property type="entry name" value="LRR_TYP"/>
    <property type="match status" value="11"/>
</dbReference>
<reference evidence="7" key="2">
    <citation type="submission" date="2024-04" db="EMBL/GenBank/DDBJ databases">
        <authorList>
            <person name="Chen Y."/>
            <person name="Shah S."/>
            <person name="Dougan E. K."/>
            <person name="Thang M."/>
            <person name="Chan C."/>
        </authorList>
    </citation>
    <scope>NUCLEOTIDE SEQUENCE [LARGE SCALE GENOMIC DNA]</scope>
</reference>
<reference evidence="6" key="1">
    <citation type="submission" date="2022-10" db="EMBL/GenBank/DDBJ databases">
        <authorList>
            <person name="Chen Y."/>
            <person name="Dougan E. K."/>
            <person name="Chan C."/>
            <person name="Rhodes N."/>
            <person name="Thang M."/>
        </authorList>
    </citation>
    <scope>NUCLEOTIDE SEQUENCE</scope>
</reference>
<dbReference type="Proteomes" id="UP001152797">
    <property type="component" value="Unassembled WGS sequence"/>
</dbReference>
<dbReference type="InterPro" id="IPR032675">
    <property type="entry name" value="LRR_dom_sf"/>
</dbReference>
<organism evidence="6">
    <name type="scientific">Cladocopium goreaui</name>
    <dbReference type="NCBI Taxonomy" id="2562237"/>
    <lineage>
        <taxon>Eukaryota</taxon>
        <taxon>Sar</taxon>
        <taxon>Alveolata</taxon>
        <taxon>Dinophyceae</taxon>
        <taxon>Suessiales</taxon>
        <taxon>Symbiodiniaceae</taxon>
        <taxon>Cladocopium</taxon>
    </lineage>
</organism>
<evidence type="ECO:0000256" key="4">
    <source>
        <dbReference type="ARBA" id="ARBA00023180"/>
    </source>
</evidence>
<keyword evidence="4" id="KW-0325">Glycoprotein</keyword>
<evidence type="ECO:0000256" key="3">
    <source>
        <dbReference type="ARBA" id="ARBA00022737"/>
    </source>
</evidence>
<dbReference type="SUPFAM" id="SSF52058">
    <property type="entry name" value="L domain-like"/>
    <property type="match status" value="1"/>
</dbReference>
<keyword evidence="2" id="KW-0732">Signal</keyword>
<proteinExistence type="predicted"/>
<gene>
    <name evidence="6" type="ORF">C1SCF055_LOCUS28714</name>
</gene>
<evidence type="ECO:0000256" key="1">
    <source>
        <dbReference type="ARBA" id="ARBA00022614"/>
    </source>
</evidence>
<comment type="caution">
    <text evidence="6">The sequence shown here is derived from an EMBL/GenBank/DDBJ whole genome shotgun (WGS) entry which is preliminary data.</text>
</comment>
<dbReference type="EMBL" id="CAMXCT010003158">
    <property type="protein sequence ID" value="CAI4002789.1"/>
    <property type="molecule type" value="Genomic_DNA"/>
</dbReference>
<dbReference type="OrthoDB" id="635273at2759"/>
<accession>A0A9P1D3T1</accession>
<dbReference type="PROSITE" id="PS51450">
    <property type="entry name" value="LRR"/>
    <property type="match status" value="5"/>
</dbReference>